<dbReference type="InterPro" id="IPR029055">
    <property type="entry name" value="Ntn_hydrolases_N"/>
</dbReference>
<dbReference type="InterPro" id="IPR007197">
    <property type="entry name" value="rSAM"/>
</dbReference>
<keyword evidence="4" id="KW-0539">Nucleus</keyword>
<dbReference type="SFLD" id="SFLDG01065">
    <property type="entry name" value="anaerobic_coproporphyrinogen-I"/>
    <property type="match status" value="1"/>
</dbReference>
<evidence type="ECO:0000256" key="3">
    <source>
        <dbReference type="ARBA" id="ARBA00022942"/>
    </source>
</evidence>
<dbReference type="CDD" id="cd01335">
    <property type="entry name" value="Radical_SAM"/>
    <property type="match status" value="1"/>
</dbReference>
<dbReference type="InterPro" id="IPR035206">
    <property type="entry name" value="Proteasome_beta2"/>
</dbReference>
<dbReference type="InterPro" id="IPR034505">
    <property type="entry name" value="Coproporphyrinogen-III_oxidase"/>
</dbReference>
<dbReference type="EMBL" id="JADGIZ020000001">
    <property type="protein sequence ID" value="KAL2919954.1"/>
    <property type="molecule type" value="Genomic_DNA"/>
</dbReference>
<feature type="domain" description="Radical SAM core" evidence="5">
    <location>
        <begin position="2"/>
        <end position="264"/>
    </location>
</feature>
<reference evidence="6 7" key="1">
    <citation type="submission" date="2023-09" db="EMBL/GenBank/DDBJ databases">
        <title>Pangenome analysis of Batrachochytrium dendrobatidis and related Chytrids.</title>
        <authorList>
            <person name="Yacoub M.N."/>
            <person name="Stajich J.E."/>
            <person name="James T.Y."/>
        </authorList>
    </citation>
    <scope>NUCLEOTIDE SEQUENCE [LARGE SCALE GENOMIC DNA]</scope>
    <source>
        <strain evidence="6 7">JEL0888</strain>
    </source>
</reference>
<dbReference type="SMART" id="SM00729">
    <property type="entry name" value="Elp3"/>
    <property type="match status" value="1"/>
</dbReference>
<dbReference type="Pfam" id="PF04055">
    <property type="entry name" value="Radical_SAM"/>
    <property type="match status" value="1"/>
</dbReference>
<evidence type="ECO:0000256" key="4">
    <source>
        <dbReference type="ARBA" id="ARBA00023242"/>
    </source>
</evidence>
<evidence type="ECO:0000256" key="2">
    <source>
        <dbReference type="ARBA" id="ARBA00022490"/>
    </source>
</evidence>
<dbReference type="EC" id="3.4.25.1" evidence="6"/>
<dbReference type="InterPro" id="IPR023404">
    <property type="entry name" value="rSAM_horseshoe"/>
</dbReference>
<dbReference type="PROSITE" id="PS51476">
    <property type="entry name" value="PROTEASOME_BETA_2"/>
    <property type="match status" value="1"/>
</dbReference>
<evidence type="ECO:0000256" key="1">
    <source>
        <dbReference type="ARBA" id="ARBA00004123"/>
    </source>
</evidence>
<dbReference type="SFLD" id="SFLDS00029">
    <property type="entry name" value="Radical_SAM"/>
    <property type="match status" value="1"/>
</dbReference>
<dbReference type="InterPro" id="IPR001353">
    <property type="entry name" value="Proteasome_sua/b"/>
</dbReference>
<dbReference type="SUPFAM" id="SSF56235">
    <property type="entry name" value="N-terminal nucleophile aminohydrolases (Ntn hydrolases)"/>
    <property type="match status" value="1"/>
</dbReference>
<dbReference type="InterPro" id="IPR016050">
    <property type="entry name" value="Proteasome_bsu_CS"/>
</dbReference>
<evidence type="ECO:0000259" key="5">
    <source>
        <dbReference type="PROSITE" id="PS51918"/>
    </source>
</evidence>
<dbReference type="PANTHER" id="PTHR13932">
    <property type="entry name" value="COPROPORPHYRINIGEN III OXIDASE"/>
    <property type="match status" value="1"/>
</dbReference>
<dbReference type="InterPro" id="IPR023333">
    <property type="entry name" value="Proteasome_suB-type"/>
</dbReference>
<dbReference type="PROSITE" id="PS00854">
    <property type="entry name" value="PROTEASOME_BETA_1"/>
    <property type="match status" value="1"/>
</dbReference>
<keyword evidence="6" id="KW-0378">Hydrolase</keyword>
<dbReference type="InterPro" id="IPR058240">
    <property type="entry name" value="rSAM_sf"/>
</dbReference>
<proteinExistence type="predicted"/>
<keyword evidence="2" id="KW-0963">Cytoplasm</keyword>
<dbReference type="Gene3D" id="3.80.30.20">
    <property type="entry name" value="tm_1862 like domain"/>
    <property type="match status" value="1"/>
</dbReference>
<dbReference type="PROSITE" id="PS51918">
    <property type="entry name" value="RADICAL_SAM"/>
    <property type="match status" value="1"/>
</dbReference>
<dbReference type="Pfam" id="PF00227">
    <property type="entry name" value="Proteasome"/>
    <property type="match status" value="1"/>
</dbReference>
<protein>
    <submittedName>
        <fullName evidence="6">Proteasome subunit beta type-4</fullName>
        <ecNumber evidence="6">3.4.25.1</ecNumber>
    </submittedName>
</protein>
<comment type="subcellular location">
    <subcellularLocation>
        <location evidence="1">Nucleus</location>
    </subcellularLocation>
</comment>
<evidence type="ECO:0000313" key="6">
    <source>
        <dbReference type="EMBL" id="KAL2919954.1"/>
    </source>
</evidence>
<keyword evidence="7" id="KW-1185">Reference proteome</keyword>
<dbReference type="InterPro" id="IPR006638">
    <property type="entry name" value="Elp3/MiaA/NifB-like_rSAM"/>
</dbReference>
<comment type="caution">
    <text evidence="6">The sequence shown here is derived from an EMBL/GenBank/DDBJ whole genome shotgun (WGS) entry which is preliminary data.</text>
</comment>
<dbReference type="GO" id="GO:0000502">
    <property type="term" value="C:proteasome complex"/>
    <property type="evidence" value="ECO:0007669"/>
    <property type="project" value="UniProtKB-KW"/>
</dbReference>
<dbReference type="Gene3D" id="3.60.20.10">
    <property type="entry name" value="Glutamine Phosphoribosylpyrophosphate, subunit 1, domain 1"/>
    <property type="match status" value="1"/>
</dbReference>
<keyword evidence="3 6" id="KW-0647">Proteasome</keyword>
<accession>A0ABR4NKJ3</accession>
<sequence length="512" mass="56627">MPDGGPGVSVYLHYPYCKSKCTYCSFTKFLVPADGIQHSRLEDALLTDLEASLSLHVDDLVPAGSDDHSAAQDAIVPPGEPLRRRIHSVYFGGGTPSLARPEMVARVLQRVQDLGMTPSQLEVTLEANPTSVEASKLRAFKAAGINRLSLGVQSLDPDALRFLGRDHSAKEALEAIETALDVFDNVSLDFIWGRPGQTVAAWERELQQVTALGASHLSLYQLTVERGTPLFKQVQKHPQLMPGEDEIADLFEATRHVASLGGYEQYEVSSFYGVESSTFKMFSNGASLDSLLAPKSDELRELERCGLLTVEMDAEGIITAVLLAIAGKDFVLTASDDTSARSIVVMKRGEDKSVELTKHSLMLYSGESGDTVQFAEYIQRNVRLYGIRHSIELSPNAVASFTRREMAESLRSRNPYHVNVLIAGVSPKTGVPELYWIDYISNMCKLNFAAHGYASYFCLSTMDRYWRDDLTVEEAKALMRKCLEELRTRFVGNLPNFFVKVVDANGIHTTEL</sequence>
<dbReference type="Proteomes" id="UP001527925">
    <property type="component" value="Unassembled WGS sequence"/>
</dbReference>
<name>A0ABR4NKJ3_9FUNG</name>
<dbReference type="SUPFAM" id="SSF102114">
    <property type="entry name" value="Radical SAM enzymes"/>
    <property type="match status" value="2"/>
</dbReference>
<evidence type="ECO:0000313" key="7">
    <source>
        <dbReference type="Proteomes" id="UP001527925"/>
    </source>
</evidence>
<dbReference type="CDD" id="cd03758">
    <property type="entry name" value="proteasome_beta_type_2"/>
    <property type="match status" value="1"/>
</dbReference>
<gene>
    <name evidence="6" type="primary">PRE1</name>
    <name evidence="6" type="ORF">HK105_200020</name>
</gene>
<dbReference type="PANTHER" id="PTHR13932:SF5">
    <property type="entry name" value="RADICAL S-ADENOSYL METHIONINE DOMAIN-CONTAINING PROTEIN 1, MITOCHONDRIAL"/>
    <property type="match status" value="1"/>
</dbReference>
<organism evidence="6 7">
    <name type="scientific">Polyrhizophydium stewartii</name>
    <dbReference type="NCBI Taxonomy" id="2732419"/>
    <lineage>
        <taxon>Eukaryota</taxon>
        <taxon>Fungi</taxon>
        <taxon>Fungi incertae sedis</taxon>
        <taxon>Chytridiomycota</taxon>
        <taxon>Chytridiomycota incertae sedis</taxon>
        <taxon>Chytridiomycetes</taxon>
        <taxon>Rhizophydiales</taxon>
        <taxon>Rhizophydiales incertae sedis</taxon>
        <taxon>Polyrhizophydium</taxon>
    </lineage>
</organism>
<dbReference type="GO" id="GO:0016787">
    <property type="term" value="F:hydrolase activity"/>
    <property type="evidence" value="ECO:0007669"/>
    <property type="project" value="UniProtKB-KW"/>
</dbReference>